<dbReference type="HOGENOM" id="CLU_2852055_0_0_1"/>
<accession>B4GF75</accession>
<gene>
    <name evidence="1" type="primary">Dper\GL22155</name>
    <name evidence="1" type="ORF">Dper_GL22155</name>
</gene>
<reference evidence="1 2" key="1">
    <citation type="journal article" date="2007" name="Nature">
        <title>Evolution of genes and genomes on the Drosophila phylogeny.</title>
        <authorList>
            <consortium name="Drosophila 12 Genomes Consortium"/>
            <person name="Clark A.G."/>
            <person name="Eisen M.B."/>
            <person name="Smith D.R."/>
            <person name="Bergman C.M."/>
            <person name="Oliver B."/>
            <person name="Markow T.A."/>
            <person name="Kaufman T.C."/>
            <person name="Kellis M."/>
            <person name="Gelbart W."/>
            <person name="Iyer V.N."/>
            <person name="Pollard D.A."/>
            <person name="Sackton T.B."/>
            <person name="Larracuente A.M."/>
            <person name="Singh N.D."/>
            <person name="Abad J.P."/>
            <person name="Abt D.N."/>
            <person name="Adryan B."/>
            <person name="Aguade M."/>
            <person name="Akashi H."/>
            <person name="Anderson W.W."/>
            <person name="Aquadro C.F."/>
            <person name="Ardell D.H."/>
            <person name="Arguello R."/>
            <person name="Artieri C.G."/>
            <person name="Barbash D.A."/>
            <person name="Barker D."/>
            <person name="Barsanti P."/>
            <person name="Batterham P."/>
            <person name="Batzoglou S."/>
            <person name="Begun D."/>
            <person name="Bhutkar A."/>
            <person name="Blanco E."/>
            <person name="Bosak S.A."/>
            <person name="Bradley R.K."/>
            <person name="Brand A.D."/>
            <person name="Brent M.R."/>
            <person name="Brooks A.N."/>
            <person name="Brown R.H."/>
            <person name="Butlin R.K."/>
            <person name="Caggese C."/>
            <person name="Calvi B.R."/>
            <person name="Bernardo de Carvalho A."/>
            <person name="Caspi A."/>
            <person name="Castrezana S."/>
            <person name="Celniker S.E."/>
            <person name="Chang J.L."/>
            <person name="Chapple C."/>
            <person name="Chatterji S."/>
            <person name="Chinwalla A."/>
            <person name="Civetta A."/>
            <person name="Clifton S.W."/>
            <person name="Comeron J.M."/>
            <person name="Costello J.C."/>
            <person name="Coyne J.A."/>
            <person name="Daub J."/>
            <person name="David R.G."/>
            <person name="Delcher A.L."/>
            <person name="Delehaunty K."/>
            <person name="Do C.B."/>
            <person name="Ebling H."/>
            <person name="Edwards K."/>
            <person name="Eickbush T."/>
            <person name="Evans J.D."/>
            <person name="Filipski A."/>
            <person name="Findeiss S."/>
            <person name="Freyhult E."/>
            <person name="Fulton L."/>
            <person name="Fulton R."/>
            <person name="Garcia A.C."/>
            <person name="Gardiner A."/>
            <person name="Garfield D.A."/>
            <person name="Garvin B.E."/>
            <person name="Gibson G."/>
            <person name="Gilbert D."/>
            <person name="Gnerre S."/>
            <person name="Godfrey J."/>
            <person name="Good R."/>
            <person name="Gotea V."/>
            <person name="Gravely B."/>
            <person name="Greenberg A.J."/>
            <person name="Griffiths-Jones S."/>
            <person name="Gross S."/>
            <person name="Guigo R."/>
            <person name="Gustafson E.A."/>
            <person name="Haerty W."/>
            <person name="Hahn M.W."/>
            <person name="Halligan D.L."/>
            <person name="Halpern A.L."/>
            <person name="Halter G.M."/>
            <person name="Han M.V."/>
            <person name="Heger A."/>
            <person name="Hillier L."/>
            <person name="Hinrichs A.S."/>
            <person name="Holmes I."/>
            <person name="Hoskins R.A."/>
            <person name="Hubisz M.J."/>
            <person name="Hultmark D."/>
            <person name="Huntley M.A."/>
            <person name="Jaffe D.B."/>
            <person name="Jagadeeshan S."/>
            <person name="Jeck W.R."/>
            <person name="Johnson J."/>
            <person name="Jones C.D."/>
            <person name="Jordan W.C."/>
            <person name="Karpen G.H."/>
            <person name="Kataoka E."/>
            <person name="Keightley P.D."/>
            <person name="Kheradpour P."/>
            <person name="Kirkness E.F."/>
            <person name="Koerich L.B."/>
            <person name="Kristiansen K."/>
            <person name="Kudrna D."/>
            <person name="Kulathinal R.J."/>
            <person name="Kumar S."/>
            <person name="Kwok R."/>
            <person name="Lander E."/>
            <person name="Langley C.H."/>
            <person name="Lapoint R."/>
            <person name="Lazzaro B.P."/>
            <person name="Lee S.J."/>
            <person name="Levesque L."/>
            <person name="Li R."/>
            <person name="Lin C.F."/>
            <person name="Lin M.F."/>
            <person name="Lindblad-Toh K."/>
            <person name="Llopart A."/>
            <person name="Long M."/>
            <person name="Low L."/>
            <person name="Lozovsky E."/>
            <person name="Lu J."/>
            <person name="Luo M."/>
            <person name="Machado C.A."/>
            <person name="Makalowski W."/>
            <person name="Marzo M."/>
            <person name="Matsuda M."/>
            <person name="Matzkin L."/>
            <person name="McAllister B."/>
            <person name="McBride C.S."/>
            <person name="McKernan B."/>
            <person name="McKernan K."/>
            <person name="Mendez-Lago M."/>
            <person name="Minx P."/>
            <person name="Mollenhauer M.U."/>
            <person name="Montooth K."/>
            <person name="Mount S.M."/>
            <person name="Mu X."/>
            <person name="Myers E."/>
            <person name="Negre B."/>
            <person name="Newfeld S."/>
            <person name="Nielsen R."/>
            <person name="Noor M.A."/>
            <person name="O'Grady P."/>
            <person name="Pachter L."/>
            <person name="Papaceit M."/>
            <person name="Parisi M.J."/>
            <person name="Parisi M."/>
            <person name="Parts L."/>
            <person name="Pedersen J.S."/>
            <person name="Pesole G."/>
            <person name="Phillippy A.M."/>
            <person name="Ponting C.P."/>
            <person name="Pop M."/>
            <person name="Porcelli D."/>
            <person name="Powell J.R."/>
            <person name="Prohaska S."/>
            <person name="Pruitt K."/>
            <person name="Puig M."/>
            <person name="Quesneville H."/>
            <person name="Ram K.R."/>
            <person name="Rand D."/>
            <person name="Rasmussen M.D."/>
            <person name="Reed L.K."/>
            <person name="Reenan R."/>
            <person name="Reily A."/>
            <person name="Remington K.A."/>
            <person name="Rieger T.T."/>
            <person name="Ritchie M.G."/>
            <person name="Robin C."/>
            <person name="Rogers Y.H."/>
            <person name="Rohde C."/>
            <person name="Rozas J."/>
            <person name="Rubenfield M.J."/>
            <person name="Ruiz A."/>
            <person name="Russo S."/>
            <person name="Salzberg S.L."/>
            <person name="Sanchez-Gracia A."/>
            <person name="Saranga D.J."/>
            <person name="Sato H."/>
            <person name="Schaeffer S.W."/>
            <person name="Schatz M.C."/>
            <person name="Schlenke T."/>
            <person name="Schwartz R."/>
            <person name="Segarra C."/>
            <person name="Singh R.S."/>
            <person name="Sirot L."/>
            <person name="Sirota M."/>
            <person name="Sisneros N.B."/>
            <person name="Smith C.D."/>
            <person name="Smith T.F."/>
            <person name="Spieth J."/>
            <person name="Stage D.E."/>
            <person name="Stark A."/>
            <person name="Stephan W."/>
            <person name="Strausberg R.L."/>
            <person name="Strempel S."/>
            <person name="Sturgill D."/>
            <person name="Sutton G."/>
            <person name="Sutton G.G."/>
            <person name="Tao W."/>
            <person name="Teichmann S."/>
            <person name="Tobari Y.N."/>
            <person name="Tomimura Y."/>
            <person name="Tsolas J.M."/>
            <person name="Valente V.L."/>
            <person name="Venter E."/>
            <person name="Venter J.C."/>
            <person name="Vicario S."/>
            <person name="Vieira F.G."/>
            <person name="Vilella A.J."/>
            <person name="Villasante A."/>
            <person name="Walenz B."/>
            <person name="Wang J."/>
            <person name="Wasserman M."/>
            <person name="Watts T."/>
            <person name="Wilson D."/>
            <person name="Wilson R.K."/>
            <person name="Wing R.A."/>
            <person name="Wolfner M.F."/>
            <person name="Wong A."/>
            <person name="Wong G.K."/>
            <person name="Wu C.I."/>
            <person name="Wu G."/>
            <person name="Yamamoto D."/>
            <person name="Yang H.P."/>
            <person name="Yang S.P."/>
            <person name="Yorke J.A."/>
            <person name="Yoshida K."/>
            <person name="Zdobnov E."/>
            <person name="Zhang P."/>
            <person name="Zhang Y."/>
            <person name="Zimin A.V."/>
            <person name="Baldwin J."/>
            <person name="Abdouelleil A."/>
            <person name="Abdulkadir J."/>
            <person name="Abebe A."/>
            <person name="Abera B."/>
            <person name="Abreu J."/>
            <person name="Acer S.C."/>
            <person name="Aftuck L."/>
            <person name="Alexander A."/>
            <person name="An P."/>
            <person name="Anderson E."/>
            <person name="Anderson S."/>
            <person name="Arachi H."/>
            <person name="Azer M."/>
            <person name="Bachantsang P."/>
            <person name="Barry A."/>
            <person name="Bayul T."/>
            <person name="Berlin A."/>
            <person name="Bessette D."/>
            <person name="Bloom T."/>
            <person name="Blye J."/>
            <person name="Boguslavskiy L."/>
            <person name="Bonnet C."/>
            <person name="Boukhgalter B."/>
            <person name="Bourzgui I."/>
            <person name="Brown A."/>
            <person name="Cahill P."/>
            <person name="Channer S."/>
            <person name="Cheshatsang Y."/>
            <person name="Chuda L."/>
            <person name="Citroen M."/>
            <person name="Collymore A."/>
            <person name="Cooke P."/>
            <person name="Costello M."/>
            <person name="D'Aco K."/>
            <person name="Daza R."/>
            <person name="De Haan G."/>
            <person name="DeGray S."/>
            <person name="DeMaso C."/>
            <person name="Dhargay N."/>
            <person name="Dooley K."/>
            <person name="Dooley E."/>
            <person name="Doricent M."/>
            <person name="Dorje P."/>
            <person name="Dorjee K."/>
            <person name="Dupes A."/>
            <person name="Elong R."/>
            <person name="Falk J."/>
            <person name="Farina A."/>
            <person name="Faro S."/>
            <person name="Ferguson D."/>
            <person name="Fisher S."/>
            <person name="Foley C.D."/>
            <person name="Franke A."/>
            <person name="Friedrich D."/>
            <person name="Gadbois L."/>
            <person name="Gearin G."/>
            <person name="Gearin C.R."/>
            <person name="Giannoukos G."/>
            <person name="Goode T."/>
            <person name="Graham J."/>
            <person name="Grandbois E."/>
            <person name="Grewal S."/>
            <person name="Gyaltsen K."/>
            <person name="Hafez N."/>
            <person name="Hagos B."/>
            <person name="Hall J."/>
            <person name="Henson C."/>
            <person name="Hollinger A."/>
            <person name="Honan T."/>
            <person name="Huard M.D."/>
            <person name="Hughes L."/>
            <person name="Hurhula B."/>
            <person name="Husby M.E."/>
            <person name="Kamat A."/>
            <person name="Kanga B."/>
            <person name="Kashin S."/>
            <person name="Khazanovich D."/>
            <person name="Kisner P."/>
            <person name="Lance K."/>
            <person name="Lara M."/>
            <person name="Lee W."/>
            <person name="Lennon N."/>
            <person name="Letendre F."/>
            <person name="LeVine R."/>
            <person name="Lipovsky A."/>
            <person name="Liu X."/>
            <person name="Liu J."/>
            <person name="Liu S."/>
            <person name="Lokyitsang T."/>
            <person name="Lokyitsang Y."/>
            <person name="Lubonja R."/>
            <person name="Lui A."/>
            <person name="MacDonald P."/>
            <person name="Magnisalis V."/>
            <person name="Maru K."/>
            <person name="Matthews C."/>
            <person name="McCusker W."/>
            <person name="McDonough S."/>
            <person name="Mehta T."/>
            <person name="Meldrim J."/>
            <person name="Meneus L."/>
            <person name="Mihai O."/>
            <person name="Mihalev A."/>
            <person name="Mihova T."/>
            <person name="Mittelman R."/>
            <person name="Mlenga V."/>
            <person name="Montmayeur A."/>
            <person name="Mulrain L."/>
            <person name="Navidi A."/>
            <person name="Naylor J."/>
            <person name="Negash T."/>
            <person name="Nguyen T."/>
            <person name="Nguyen N."/>
            <person name="Nicol R."/>
            <person name="Norbu C."/>
            <person name="Norbu N."/>
            <person name="Novod N."/>
            <person name="O'Neill B."/>
            <person name="Osman S."/>
            <person name="Markiewicz E."/>
            <person name="Oyono O.L."/>
            <person name="Patti C."/>
            <person name="Phunkhang P."/>
            <person name="Pierre F."/>
            <person name="Priest M."/>
            <person name="Raghuraman S."/>
            <person name="Rege F."/>
            <person name="Reyes R."/>
            <person name="Rise C."/>
            <person name="Rogov P."/>
            <person name="Ross K."/>
            <person name="Ryan E."/>
            <person name="Settipalli S."/>
            <person name="Shea T."/>
            <person name="Sherpa N."/>
            <person name="Shi L."/>
            <person name="Shih D."/>
            <person name="Sparrow T."/>
            <person name="Spaulding J."/>
            <person name="Stalker J."/>
            <person name="Stange-Thomann N."/>
            <person name="Stavropoulos S."/>
            <person name="Stone C."/>
            <person name="Strader C."/>
            <person name="Tesfaye S."/>
            <person name="Thomson T."/>
            <person name="Thoulutsang Y."/>
            <person name="Thoulutsang D."/>
            <person name="Topham K."/>
            <person name="Topping I."/>
            <person name="Tsamla T."/>
            <person name="Vassiliev H."/>
            <person name="Vo A."/>
            <person name="Wangchuk T."/>
            <person name="Wangdi T."/>
            <person name="Weiand M."/>
            <person name="Wilkinson J."/>
            <person name="Wilson A."/>
            <person name="Yadav S."/>
            <person name="Young G."/>
            <person name="Yu Q."/>
            <person name="Zembek L."/>
            <person name="Zhong D."/>
            <person name="Zimmer A."/>
            <person name="Zwirko Z."/>
            <person name="Jaffe D.B."/>
            <person name="Alvarez P."/>
            <person name="Brockman W."/>
            <person name="Butler J."/>
            <person name="Chin C."/>
            <person name="Gnerre S."/>
            <person name="Grabherr M."/>
            <person name="Kleber M."/>
            <person name="Mauceli E."/>
            <person name="MacCallum I."/>
        </authorList>
    </citation>
    <scope>NUCLEOTIDE SEQUENCE [LARGE SCALE GENOMIC DNA]</scope>
    <source>
        <strain evidence="2">MSH-3 / Tucson 14011-0111.49</strain>
    </source>
</reference>
<protein>
    <submittedName>
        <fullName evidence="1">GL22155</fullName>
    </submittedName>
</protein>
<dbReference type="Proteomes" id="UP000008744">
    <property type="component" value="Unassembled WGS sequence"/>
</dbReference>
<evidence type="ECO:0000313" key="1">
    <source>
        <dbReference type="EMBL" id="EDW34260.1"/>
    </source>
</evidence>
<proteinExistence type="predicted"/>
<evidence type="ECO:0000313" key="2">
    <source>
        <dbReference type="Proteomes" id="UP000008744"/>
    </source>
</evidence>
<dbReference type="AlphaFoldDB" id="B4GF75"/>
<dbReference type="eggNOG" id="KOG2381">
    <property type="taxonomic scope" value="Eukaryota"/>
</dbReference>
<dbReference type="EMBL" id="CH479182">
    <property type="protein sequence ID" value="EDW34260.1"/>
    <property type="molecule type" value="Genomic_DNA"/>
</dbReference>
<organism evidence="2">
    <name type="scientific">Drosophila persimilis</name>
    <name type="common">Fruit fly</name>
    <dbReference type="NCBI Taxonomy" id="7234"/>
    <lineage>
        <taxon>Eukaryota</taxon>
        <taxon>Metazoa</taxon>
        <taxon>Ecdysozoa</taxon>
        <taxon>Arthropoda</taxon>
        <taxon>Hexapoda</taxon>
        <taxon>Insecta</taxon>
        <taxon>Pterygota</taxon>
        <taxon>Neoptera</taxon>
        <taxon>Endopterygota</taxon>
        <taxon>Diptera</taxon>
        <taxon>Brachycera</taxon>
        <taxon>Muscomorpha</taxon>
        <taxon>Ephydroidea</taxon>
        <taxon>Drosophilidae</taxon>
        <taxon>Drosophila</taxon>
        <taxon>Sophophora</taxon>
    </lineage>
</organism>
<keyword evidence="2" id="KW-1185">Reference proteome</keyword>
<name>B4GF75_DROPE</name>
<sequence>MSHALDKADPPLLQLEDEEDLIGDFVKDQSVAPLLNGFASTTIIGNPSHYSEAAVPVTEVALVIC</sequence>